<dbReference type="Proteomes" id="UP001497497">
    <property type="component" value="Unassembled WGS sequence"/>
</dbReference>
<accession>A0AAV2HIP8</accession>
<evidence type="ECO:0000313" key="1">
    <source>
        <dbReference type="EMBL" id="CAL1533885.1"/>
    </source>
</evidence>
<evidence type="ECO:0000313" key="2">
    <source>
        <dbReference type="Proteomes" id="UP001497497"/>
    </source>
</evidence>
<name>A0AAV2HIP8_LYMST</name>
<proteinExistence type="predicted"/>
<dbReference type="AlphaFoldDB" id="A0AAV2HIP8"/>
<reference evidence="1 2" key="1">
    <citation type="submission" date="2024-04" db="EMBL/GenBank/DDBJ databases">
        <authorList>
            <consortium name="Genoscope - CEA"/>
            <person name="William W."/>
        </authorList>
    </citation>
    <scope>NUCLEOTIDE SEQUENCE [LARGE SCALE GENOMIC DNA]</scope>
</reference>
<sequence length="164" mass="19073">MAASCYGTFGLWKHQYSSYQNEGFSRPDSEMVWVTQRYNPLDERVRAPVPRHKLFVPRTTPLPESERYWIPKSTTSPTTFGNAHRSNFMFVSHPATRCEDYSTLRQMLPTYSNIVRVDQAKWGVSGSMTERQTARMPLRFPHVNGCFTKFIDEGNRIHQGFKLC</sequence>
<gene>
    <name evidence="1" type="ORF">GSLYS_00007845001</name>
</gene>
<protein>
    <submittedName>
        <fullName evidence="1">Uncharacterized protein</fullName>
    </submittedName>
</protein>
<dbReference type="EMBL" id="CAXITT010000154">
    <property type="protein sequence ID" value="CAL1533885.1"/>
    <property type="molecule type" value="Genomic_DNA"/>
</dbReference>
<comment type="caution">
    <text evidence="1">The sequence shown here is derived from an EMBL/GenBank/DDBJ whole genome shotgun (WGS) entry which is preliminary data.</text>
</comment>
<organism evidence="1 2">
    <name type="scientific">Lymnaea stagnalis</name>
    <name type="common">Great pond snail</name>
    <name type="synonym">Helix stagnalis</name>
    <dbReference type="NCBI Taxonomy" id="6523"/>
    <lineage>
        <taxon>Eukaryota</taxon>
        <taxon>Metazoa</taxon>
        <taxon>Spiralia</taxon>
        <taxon>Lophotrochozoa</taxon>
        <taxon>Mollusca</taxon>
        <taxon>Gastropoda</taxon>
        <taxon>Heterobranchia</taxon>
        <taxon>Euthyneura</taxon>
        <taxon>Panpulmonata</taxon>
        <taxon>Hygrophila</taxon>
        <taxon>Lymnaeoidea</taxon>
        <taxon>Lymnaeidae</taxon>
        <taxon>Lymnaea</taxon>
    </lineage>
</organism>
<keyword evidence="2" id="KW-1185">Reference proteome</keyword>